<accession>A0A3P3U600</accession>
<dbReference type="InterPro" id="IPR021486">
    <property type="entry name" value="DUF3139"/>
</dbReference>
<keyword evidence="1" id="KW-0472">Membrane</keyword>
<reference evidence="2 3" key="1">
    <citation type="submission" date="2018-11" db="EMBL/GenBank/DDBJ databases">
        <title>Genome sequencing of Paenibacillus sp. KCOM 3021 (= ChDC PVNT-B20).</title>
        <authorList>
            <person name="Kook J.-K."/>
            <person name="Park S.-N."/>
            <person name="Lim Y.K."/>
        </authorList>
    </citation>
    <scope>NUCLEOTIDE SEQUENCE [LARGE SCALE GENOMIC DNA]</scope>
    <source>
        <strain evidence="2 3">KCOM 3021</strain>
    </source>
</reference>
<evidence type="ECO:0000313" key="3">
    <source>
        <dbReference type="Proteomes" id="UP000267017"/>
    </source>
</evidence>
<dbReference type="Pfam" id="PF11337">
    <property type="entry name" value="DUF3139"/>
    <property type="match status" value="1"/>
</dbReference>
<dbReference type="Proteomes" id="UP000267017">
    <property type="component" value="Unassembled WGS sequence"/>
</dbReference>
<protein>
    <submittedName>
        <fullName evidence="2">DUF3139 domain-containing protein</fullName>
    </submittedName>
</protein>
<feature type="transmembrane region" description="Helical" evidence="1">
    <location>
        <begin position="5"/>
        <end position="25"/>
    </location>
</feature>
<keyword evidence="1" id="KW-1133">Transmembrane helix</keyword>
<evidence type="ECO:0000313" key="2">
    <source>
        <dbReference type="EMBL" id="RRJ65801.1"/>
    </source>
</evidence>
<dbReference type="RefSeq" id="WP_128633601.1">
    <property type="nucleotide sequence ID" value="NZ_RRCN01000001.1"/>
</dbReference>
<organism evidence="2 3">
    <name type="scientific">Paenibacillus oralis</name>
    <dbReference type="NCBI Taxonomy" id="2490856"/>
    <lineage>
        <taxon>Bacteria</taxon>
        <taxon>Bacillati</taxon>
        <taxon>Bacillota</taxon>
        <taxon>Bacilli</taxon>
        <taxon>Bacillales</taxon>
        <taxon>Paenibacillaceae</taxon>
        <taxon>Paenibacillus</taxon>
    </lineage>
</organism>
<keyword evidence="3" id="KW-1185">Reference proteome</keyword>
<name>A0A3P3U600_9BACL</name>
<comment type="caution">
    <text evidence="2">The sequence shown here is derived from an EMBL/GenBank/DDBJ whole genome shotgun (WGS) entry which is preliminary data.</text>
</comment>
<dbReference type="OrthoDB" id="2678071at2"/>
<sequence>MKKTIIVCSVILVILLIVGTGYFMLQSKLNRLEDSLLVYLVHEKKYQEDDIALIEAHWGKMPALWVNVTFADEPSNTYVYTDRGNNTWVQIGPTVSDLEQGEVYKHYVHTQNWR</sequence>
<dbReference type="EMBL" id="RRCN01000001">
    <property type="protein sequence ID" value="RRJ65801.1"/>
    <property type="molecule type" value="Genomic_DNA"/>
</dbReference>
<gene>
    <name evidence="2" type="ORF">EHV15_24955</name>
</gene>
<dbReference type="AlphaFoldDB" id="A0A3P3U600"/>
<proteinExistence type="predicted"/>
<keyword evidence="1" id="KW-0812">Transmembrane</keyword>
<evidence type="ECO:0000256" key="1">
    <source>
        <dbReference type="SAM" id="Phobius"/>
    </source>
</evidence>